<reference evidence="1" key="1">
    <citation type="submission" date="2018-05" db="EMBL/GenBank/DDBJ databases">
        <authorList>
            <person name="Lanie J.A."/>
            <person name="Ng W.-L."/>
            <person name="Kazmierczak K.M."/>
            <person name="Andrzejewski T.M."/>
            <person name="Davidsen T.M."/>
            <person name="Wayne K.J."/>
            <person name="Tettelin H."/>
            <person name="Glass J.I."/>
            <person name="Rusch D."/>
            <person name="Podicherti R."/>
            <person name="Tsui H.-C.T."/>
            <person name="Winkler M.E."/>
        </authorList>
    </citation>
    <scope>NUCLEOTIDE SEQUENCE</scope>
</reference>
<accession>A0A382B9R1</accession>
<gene>
    <name evidence="1" type="ORF">METZ01_LOCUS162821</name>
</gene>
<protein>
    <submittedName>
        <fullName evidence="1">Uncharacterized protein</fullName>
    </submittedName>
</protein>
<dbReference type="AlphaFoldDB" id="A0A382B9R1"/>
<sequence>WNATNDRNEPVSAGLYLYTIQTGKFRQTKKMILLK</sequence>
<name>A0A382B9R1_9ZZZZ</name>
<organism evidence="1">
    <name type="scientific">marine metagenome</name>
    <dbReference type="NCBI Taxonomy" id="408172"/>
    <lineage>
        <taxon>unclassified sequences</taxon>
        <taxon>metagenomes</taxon>
        <taxon>ecological metagenomes</taxon>
    </lineage>
</organism>
<evidence type="ECO:0000313" key="1">
    <source>
        <dbReference type="EMBL" id="SVB09967.1"/>
    </source>
</evidence>
<feature type="non-terminal residue" evidence="1">
    <location>
        <position position="1"/>
    </location>
</feature>
<dbReference type="EMBL" id="UINC01028635">
    <property type="protein sequence ID" value="SVB09967.1"/>
    <property type="molecule type" value="Genomic_DNA"/>
</dbReference>
<proteinExistence type="predicted"/>